<dbReference type="GO" id="GO:0008270">
    <property type="term" value="F:zinc ion binding"/>
    <property type="evidence" value="ECO:0007669"/>
    <property type="project" value="UniProtKB-KW"/>
</dbReference>
<dbReference type="Proteomes" id="UP000187209">
    <property type="component" value="Unassembled WGS sequence"/>
</dbReference>
<dbReference type="InterPro" id="IPR013083">
    <property type="entry name" value="Znf_RING/FYVE/PHD"/>
</dbReference>
<dbReference type="OrthoDB" id="3045089at2759"/>
<feature type="transmembrane region" description="Helical" evidence="5">
    <location>
        <begin position="132"/>
        <end position="148"/>
    </location>
</feature>
<accession>A0A1R2APX1</accession>
<dbReference type="GO" id="GO:0061630">
    <property type="term" value="F:ubiquitin protein ligase activity"/>
    <property type="evidence" value="ECO:0007669"/>
    <property type="project" value="TreeGrafter"/>
</dbReference>
<evidence type="ECO:0000256" key="4">
    <source>
        <dbReference type="PROSITE-ProRule" id="PRU00175"/>
    </source>
</evidence>
<keyword evidence="5" id="KW-0472">Membrane</keyword>
<dbReference type="GO" id="GO:0016567">
    <property type="term" value="P:protein ubiquitination"/>
    <property type="evidence" value="ECO:0007669"/>
    <property type="project" value="TreeGrafter"/>
</dbReference>
<evidence type="ECO:0000313" key="8">
    <source>
        <dbReference type="Proteomes" id="UP000187209"/>
    </source>
</evidence>
<feature type="domain" description="RING-type" evidence="6">
    <location>
        <begin position="401"/>
        <end position="440"/>
    </location>
</feature>
<keyword evidence="2 4" id="KW-0863">Zinc-finger</keyword>
<feature type="transmembrane region" description="Helical" evidence="5">
    <location>
        <begin position="53"/>
        <end position="82"/>
    </location>
</feature>
<name>A0A1R2APX1_9CILI</name>
<dbReference type="Pfam" id="PF13920">
    <property type="entry name" value="zf-C3HC4_3"/>
    <property type="match status" value="1"/>
</dbReference>
<dbReference type="PANTHER" id="PTHR46858">
    <property type="entry name" value="OS05G0521000 PROTEIN"/>
    <property type="match status" value="1"/>
</dbReference>
<sequence>MNAITESDERTTSRISGIMNLPTDVNDPTESQDPELLKGIFKEELTNWIFKGFAYMFFFLILSIATILELPLTISMLPLFILDFKITISKSIQLKKDSIFKILISKTIIHQLCSITFKTMILIYIYKIRFRAVYLIVPIAITSIFDLIQRIPKLHECKYLSWLIILISKWLFLFTIMNVSFKLDDIVAWDWSGVLWPIYIGLCFCSVIIVGVVLFALGSFLAWIGNEVPTKEFLSTLWLLMSLIGATLSILFLCLQISNSKVLNLGKFYALVPASYLLLFSVVTMINMNNLIEWWTMFFSNSTVENEELPLPSTSAQRPVSFPRRIGQAVKKAPNMLMRISSNYFQPAESPKKKTKKRTLSLKTIVEDETVTHRRIFSDPSNIQKLDLSMPNSPSNSKKLCDMCIENPCDAVIMDCGHGGICYNCSLELWKTVGMCHMCRSEISQVLQIEPADYNLVKVRSTTKAIYYDSD</sequence>
<evidence type="ECO:0000256" key="3">
    <source>
        <dbReference type="ARBA" id="ARBA00022833"/>
    </source>
</evidence>
<keyword evidence="8" id="KW-1185">Reference proteome</keyword>
<comment type="caution">
    <text evidence="7">The sequence shown here is derived from an EMBL/GenBank/DDBJ whole genome shotgun (WGS) entry which is preliminary data.</text>
</comment>
<reference evidence="7 8" key="1">
    <citation type="submission" date="2016-11" db="EMBL/GenBank/DDBJ databases">
        <title>The macronuclear genome of Stentor coeruleus: a giant cell with tiny introns.</title>
        <authorList>
            <person name="Slabodnick M."/>
            <person name="Ruby J.G."/>
            <person name="Reiff S.B."/>
            <person name="Swart E.C."/>
            <person name="Gosai S."/>
            <person name="Prabakaran S."/>
            <person name="Witkowska E."/>
            <person name="Larue G.E."/>
            <person name="Fisher S."/>
            <person name="Freeman R.M."/>
            <person name="Gunawardena J."/>
            <person name="Chu W."/>
            <person name="Stover N.A."/>
            <person name="Gregory B.D."/>
            <person name="Nowacki M."/>
            <person name="Derisi J."/>
            <person name="Roy S.W."/>
            <person name="Marshall W.F."/>
            <person name="Sood P."/>
        </authorList>
    </citation>
    <scope>NUCLEOTIDE SEQUENCE [LARGE SCALE GENOMIC DNA]</scope>
    <source>
        <strain evidence="7">WM001</strain>
    </source>
</reference>
<keyword evidence="3" id="KW-0862">Zinc</keyword>
<feature type="transmembrane region" description="Helical" evidence="5">
    <location>
        <begin position="103"/>
        <end position="126"/>
    </location>
</feature>
<dbReference type="PANTHER" id="PTHR46858:SF5">
    <property type="entry name" value="E3 UBIQUITIN-PROTEIN LIGASE APD1-RELATED"/>
    <property type="match status" value="1"/>
</dbReference>
<dbReference type="AlphaFoldDB" id="A0A1R2APX1"/>
<keyword evidence="1" id="KW-0479">Metal-binding</keyword>
<keyword evidence="5" id="KW-1133">Transmembrane helix</keyword>
<organism evidence="7 8">
    <name type="scientific">Stentor coeruleus</name>
    <dbReference type="NCBI Taxonomy" id="5963"/>
    <lineage>
        <taxon>Eukaryota</taxon>
        <taxon>Sar</taxon>
        <taxon>Alveolata</taxon>
        <taxon>Ciliophora</taxon>
        <taxon>Postciliodesmatophora</taxon>
        <taxon>Heterotrichea</taxon>
        <taxon>Heterotrichida</taxon>
        <taxon>Stentoridae</taxon>
        <taxon>Stentor</taxon>
    </lineage>
</organism>
<protein>
    <recommendedName>
        <fullName evidence="6">RING-type domain-containing protein</fullName>
    </recommendedName>
</protein>
<dbReference type="PROSITE" id="PS50089">
    <property type="entry name" value="ZF_RING_2"/>
    <property type="match status" value="1"/>
</dbReference>
<feature type="transmembrane region" description="Helical" evidence="5">
    <location>
        <begin position="160"/>
        <end position="179"/>
    </location>
</feature>
<dbReference type="EMBL" id="MPUH01001684">
    <property type="protein sequence ID" value="OMJ66572.1"/>
    <property type="molecule type" value="Genomic_DNA"/>
</dbReference>
<evidence type="ECO:0000256" key="1">
    <source>
        <dbReference type="ARBA" id="ARBA00022723"/>
    </source>
</evidence>
<gene>
    <name evidence="7" type="ORF">SteCoe_36534</name>
</gene>
<feature type="transmembrane region" description="Helical" evidence="5">
    <location>
        <begin position="199"/>
        <end position="224"/>
    </location>
</feature>
<evidence type="ECO:0000313" key="7">
    <source>
        <dbReference type="EMBL" id="OMJ66572.1"/>
    </source>
</evidence>
<dbReference type="InterPro" id="IPR001841">
    <property type="entry name" value="Znf_RING"/>
</dbReference>
<dbReference type="Gene3D" id="3.30.40.10">
    <property type="entry name" value="Zinc/RING finger domain, C3HC4 (zinc finger)"/>
    <property type="match status" value="1"/>
</dbReference>
<dbReference type="SUPFAM" id="SSF57850">
    <property type="entry name" value="RING/U-box"/>
    <property type="match status" value="1"/>
</dbReference>
<evidence type="ECO:0000256" key="2">
    <source>
        <dbReference type="ARBA" id="ARBA00022771"/>
    </source>
</evidence>
<evidence type="ECO:0000259" key="6">
    <source>
        <dbReference type="PROSITE" id="PS50089"/>
    </source>
</evidence>
<evidence type="ECO:0000256" key="5">
    <source>
        <dbReference type="SAM" id="Phobius"/>
    </source>
</evidence>
<feature type="transmembrane region" description="Helical" evidence="5">
    <location>
        <begin position="270"/>
        <end position="292"/>
    </location>
</feature>
<feature type="transmembrane region" description="Helical" evidence="5">
    <location>
        <begin position="236"/>
        <end position="258"/>
    </location>
</feature>
<keyword evidence="5" id="KW-0812">Transmembrane</keyword>
<proteinExistence type="predicted"/>